<feature type="compositionally biased region" description="Polar residues" evidence="1">
    <location>
        <begin position="1"/>
        <end position="11"/>
    </location>
</feature>
<evidence type="ECO:0000313" key="3">
    <source>
        <dbReference type="Proteomes" id="UP000077002"/>
    </source>
</evidence>
<evidence type="ECO:0000256" key="1">
    <source>
        <dbReference type="SAM" id="MobiDB-lite"/>
    </source>
</evidence>
<dbReference type="Proteomes" id="UP000077002">
    <property type="component" value="Unassembled WGS sequence"/>
</dbReference>
<dbReference type="AlphaFoldDB" id="A0A177EYS6"/>
<accession>A0A177EYS6</accession>
<sequence length="440" mass="49455">MAPSSARTPNFSRPLPSPYATSAIDTLSRGPGQVDVMKELPQSGPMTNTTKESLTKEMTPRKPPFGTAATRSPHSLSDKLAESSGGKRAVTTASAGVRHGQQFSKFPFKTESDSNLAKLLVDVGGFDKPIVHFRPQLWRHLDKDRPILNLDLFWPIKFDEIDNDDEEENSDGDQKGVFPFKDLKPLQMFHNLHYLQLNGMMRSYQPIIWATCWLNKNLTKLHLEMALEPEMNEDTKHKYRKIDETWSYDGSPERQVDAEYLGFHGNGILHQEFGDGEYLDQQAMKQAQIDVVETLPLENMRYLPISHLTLMNFAVDAGPFFRWFDPKKLVEINFLGQCIDTGFYLPDDMRSHVKVSGPKPKPRPQPMIARVVKPGEVKLVTLKGGKVVPDEPTGSGNAAGKGVKTKLSQMMRLGKKDTKDSKESGKETAQLERNMANMGL</sequence>
<dbReference type="GeneID" id="34603756"/>
<name>A0A177EYS6_9EURO</name>
<keyword evidence="3" id="KW-1185">Reference proteome</keyword>
<feature type="region of interest" description="Disordered" evidence="1">
    <location>
        <begin position="1"/>
        <end position="96"/>
    </location>
</feature>
<dbReference type="EMBL" id="LVKK01000076">
    <property type="protein sequence ID" value="OAG37195.1"/>
    <property type="molecule type" value="Genomic_DNA"/>
</dbReference>
<dbReference type="OrthoDB" id="5368934at2759"/>
<evidence type="ECO:0000313" key="2">
    <source>
        <dbReference type="EMBL" id="OAG37195.1"/>
    </source>
</evidence>
<comment type="caution">
    <text evidence="2">The sequence shown here is derived from an EMBL/GenBank/DDBJ whole genome shotgun (WGS) entry which is preliminary data.</text>
</comment>
<feature type="compositionally biased region" description="Basic and acidic residues" evidence="1">
    <location>
        <begin position="414"/>
        <end position="430"/>
    </location>
</feature>
<proteinExistence type="predicted"/>
<gene>
    <name evidence="2" type="ORF">AYO21_08613</name>
</gene>
<feature type="region of interest" description="Disordered" evidence="1">
    <location>
        <begin position="386"/>
        <end position="440"/>
    </location>
</feature>
<protein>
    <submittedName>
        <fullName evidence="2">Uncharacterized protein</fullName>
    </submittedName>
</protein>
<dbReference type="RefSeq" id="XP_022509147.1">
    <property type="nucleotide sequence ID" value="XM_022658556.1"/>
</dbReference>
<reference evidence="2 3" key="1">
    <citation type="submission" date="2016-03" db="EMBL/GenBank/DDBJ databases">
        <title>Draft genome sequence of the Fonsecaea monophora CBS 269.37.</title>
        <authorList>
            <person name="Bombassaro A."/>
            <person name="Vinicius W.A."/>
            <person name="De Hoog S."/>
            <person name="Sun J."/>
            <person name="Souza E.M."/>
            <person name="Raittz R.T."/>
            <person name="Costa F."/>
            <person name="Leao A.C."/>
            <person name="Tadra-Sfeir M.Z."/>
            <person name="Baura V."/>
            <person name="Balsanelli E."/>
            <person name="Pedrosa F.O."/>
            <person name="Moreno L.F."/>
            <person name="Steffens M.B."/>
            <person name="Xi L."/>
            <person name="Bocca A.L."/>
            <person name="Felipe M.S."/>
            <person name="Teixeira M."/>
            <person name="Telles Filho F.Q."/>
            <person name="Azevedo C.M."/>
            <person name="Gomes R."/>
            <person name="Vicente V.A."/>
        </authorList>
    </citation>
    <scope>NUCLEOTIDE SEQUENCE [LARGE SCALE GENOMIC DNA]</scope>
    <source>
        <strain evidence="2 3">CBS 269.37</strain>
    </source>
</reference>
<organism evidence="2 3">
    <name type="scientific">Fonsecaea monophora</name>
    <dbReference type="NCBI Taxonomy" id="254056"/>
    <lineage>
        <taxon>Eukaryota</taxon>
        <taxon>Fungi</taxon>
        <taxon>Dikarya</taxon>
        <taxon>Ascomycota</taxon>
        <taxon>Pezizomycotina</taxon>
        <taxon>Eurotiomycetes</taxon>
        <taxon>Chaetothyriomycetidae</taxon>
        <taxon>Chaetothyriales</taxon>
        <taxon>Herpotrichiellaceae</taxon>
        <taxon>Fonsecaea</taxon>
    </lineage>
</organism>